<evidence type="ECO:0000313" key="1">
    <source>
        <dbReference type="EMBL" id="KAF9439662.1"/>
    </source>
</evidence>
<dbReference type="EMBL" id="MU153721">
    <property type="protein sequence ID" value="KAF9439662.1"/>
    <property type="molecule type" value="Genomic_DNA"/>
</dbReference>
<dbReference type="AlphaFoldDB" id="A0A9P5WXS9"/>
<proteinExistence type="predicted"/>
<comment type="caution">
    <text evidence="1">The sequence shown here is derived from an EMBL/GenBank/DDBJ whole genome shotgun (WGS) entry which is preliminary data.</text>
</comment>
<gene>
    <name evidence="1" type="ORF">P691DRAFT_769185</name>
</gene>
<protein>
    <submittedName>
        <fullName evidence="1">Uncharacterized protein</fullName>
    </submittedName>
</protein>
<evidence type="ECO:0000313" key="2">
    <source>
        <dbReference type="Proteomes" id="UP000807342"/>
    </source>
</evidence>
<organism evidence="1 2">
    <name type="scientific">Macrolepiota fuliginosa MF-IS2</name>
    <dbReference type="NCBI Taxonomy" id="1400762"/>
    <lineage>
        <taxon>Eukaryota</taxon>
        <taxon>Fungi</taxon>
        <taxon>Dikarya</taxon>
        <taxon>Basidiomycota</taxon>
        <taxon>Agaricomycotina</taxon>
        <taxon>Agaricomycetes</taxon>
        <taxon>Agaricomycetidae</taxon>
        <taxon>Agaricales</taxon>
        <taxon>Agaricineae</taxon>
        <taxon>Agaricaceae</taxon>
        <taxon>Macrolepiota</taxon>
    </lineage>
</organism>
<name>A0A9P5WXS9_9AGAR</name>
<keyword evidence="2" id="KW-1185">Reference proteome</keyword>
<sequence length="123" mass="13225">MGNSPSTIQIYNDEIDPNMQQKILDSGGQQLESTLSQENVAKNIAAVTDGGTDFKAIRTKADDSIYGTMQLTATSMFPACFGYPFGAIPSNAISAPALIESFCSISTPVNDQIILYLGSEFFR</sequence>
<dbReference type="Proteomes" id="UP000807342">
    <property type="component" value="Unassembled WGS sequence"/>
</dbReference>
<accession>A0A9P5WXS9</accession>
<reference evidence="1" key="1">
    <citation type="submission" date="2020-11" db="EMBL/GenBank/DDBJ databases">
        <authorList>
            <consortium name="DOE Joint Genome Institute"/>
            <person name="Ahrendt S."/>
            <person name="Riley R."/>
            <person name="Andreopoulos W."/>
            <person name="Labutti K."/>
            <person name="Pangilinan J."/>
            <person name="Ruiz-Duenas F.J."/>
            <person name="Barrasa J.M."/>
            <person name="Sanchez-Garcia M."/>
            <person name="Camarero S."/>
            <person name="Miyauchi S."/>
            <person name="Serrano A."/>
            <person name="Linde D."/>
            <person name="Babiker R."/>
            <person name="Drula E."/>
            <person name="Ayuso-Fernandez I."/>
            <person name="Pacheco R."/>
            <person name="Padilla G."/>
            <person name="Ferreira P."/>
            <person name="Barriuso J."/>
            <person name="Kellner H."/>
            <person name="Castanera R."/>
            <person name="Alfaro M."/>
            <person name="Ramirez L."/>
            <person name="Pisabarro A.G."/>
            <person name="Kuo A."/>
            <person name="Tritt A."/>
            <person name="Lipzen A."/>
            <person name="He G."/>
            <person name="Yan M."/>
            <person name="Ng V."/>
            <person name="Cullen D."/>
            <person name="Martin F."/>
            <person name="Rosso M.-N."/>
            <person name="Henrissat B."/>
            <person name="Hibbett D."/>
            <person name="Martinez A.T."/>
            <person name="Grigoriev I.V."/>
        </authorList>
    </citation>
    <scope>NUCLEOTIDE SEQUENCE</scope>
    <source>
        <strain evidence="1">MF-IS2</strain>
    </source>
</reference>